<name>A0A1R3K786_COCAP</name>
<gene>
    <name evidence="2" type="ORF">CCACVL1_02655</name>
</gene>
<evidence type="ECO:0000256" key="1">
    <source>
        <dbReference type="SAM" id="MobiDB-lite"/>
    </source>
</evidence>
<feature type="region of interest" description="Disordered" evidence="1">
    <location>
        <begin position="1"/>
        <end position="59"/>
    </location>
</feature>
<dbReference type="Gramene" id="OMP02952">
    <property type="protein sequence ID" value="OMP02952"/>
    <property type="gene ID" value="CCACVL1_02655"/>
</dbReference>
<dbReference type="OrthoDB" id="1017754at2759"/>
<comment type="caution">
    <text evidence="2">The sequence shown here is derived from an EMBL/GenBank/DDBJ whole genome shotgun (WGS) entry which is preliminary data.</text>
</comment>
<sequence length="121" mass="13394">MTDAPRAYHGHEEHNGDHGGDDQGVQGSMDKLKREDGIAIHREDTNGFAPKMPLGHGDSIKMPFDPLKMPLGPLTRARAKRFKDALMGLVRTHFEGLKSIEDQLGSIEVDIIKKIPNDSKL</sequence>
<evidence type="ECO:0000313" key="3">
    <source>
        <dbReference type="Proteomes" id="UP000188268"/>
    </source>
</evidence>
<dbReference type="AlphaFoldDB" id="A0A1R3K786"/>
<keyword evidence="3" id="KW-1185">Reference proteome</keyword>
<dbReference type="EMBL" id="AWWV01006143">
    <property type="protein sequence ID" value="OMP02952.1"/>
    <property type="molecule type" value="Genomic_DNA"/>
</dbReference>
<evidence type="ECO:0000313" key="2">
    <source>
        <dbReference type="EMBL" id="OMP02952.1"/>
    </source>
</evidence>
<proteinExistence type="predicted"/>
<reference evidence="2 3" key="1">
    <citation type="submission" date="2013-09" db="EMBL/GenBank/DDBJ databases">
        <title>Corchorus capsularis genome sequencing.</title>
        <authorList>
            <person name="Alam M."/>
            <person name="Haque M.S."/>
            <person name="Islam M.S."/>
            <person name="Emdad E.M."/>
            <person name="Islam M.M."/>
            <person name="Ahmed B."/>
            <person name="Halim A."/>
            <person name="Hossen Q.M.M."/>
            <person name="Hossain M.Z."/>
            <person name="Ahmed R."/>
            <person name="Khan M.M."/>
            <person name="Islam R."/>
            <person name="Rashid M.M."/>
            <person name="Khan S.A."/>
            <person name="Rahman M.S."/>
            <person name="Alam M."/>
        </authorList>
    </citation>
    <scope>NUCLEOTIDE SEQUENCE [LARGE SCALE GENOMIC DNA]</scope>
    <source>
        <strain evidence="3">cv. CVL-1</strain>
        <tissue evidence="2">Whole seedling</tissue>
    </source>
</reference>
<protein>
    <submittedName>
        <fullName evidence="2">Uncharacterized protein</fullName>
    </submittedName>
</protein>
<dbReference type="Proteomes" id="UP000188268">
    <property type="component" value="Unassembled WGS sequence"/>
</dbReference>
<organism evidence="2 3">
    <name type="scientific">Corchorus capsularis</name>
    <name type="common">Jute</name>
    <dbReference type="NCBI Taxonomy" id="210143"/>
    <lineage>
        <taxon>Eukaryota</taxon>
        <taxon>Viridiplantae</taxon>
        <taxon>Streptophyta</taxon>
        <taxon>Embryophyta</taxon>
        <taxon>Tracheophyta</taxon>
        <taxon>Spermatophyta</taxon>
        <taxon>Magnoliopsida</taxon>
        <taxon>eudicotyledons</taxon>
        <taxon>Gunneridae</taxon>
        <taxon>Pentapetalae</taxon>
        <taxon>rosids</taxon>
        <taxon>malvids</taxon>
        <taxon>Malvales</taxon>
        <taxon>Malvaceae</taxon>
        <taxon>Grewioideae</taxon>
        <taxon>Apeibeae</taxon>
        <taxon>Corchorus</taxon>
    </lineage>
</organism>
<accession>A0A1R3K786</accession>
<feature type="compositionally biased region" description="Basic and acidic residues" evidence="1">
    <location>
        <begin position="30"/>
        <end position="45"/>
    </location>
</feature>
<feature type="compositionally biased region" description="Basic and acidic residues" evidence="1">
    <location>
        <begin position="9"/>
        <end position="21"/>
    </location>
</feature>